<dbReference type="Gene3D" id="3.40.50.10860">
    <property type="entry name" value="Leucine Dehydrogenase, chain A, domain 1"/>
    <property type="match status" value="1"/>
</dbReference>
<organism evidence="1 2">
    <name type="scientific">Trueperella pecoris</name>
    <dbReference type="NCBI Taxonomy" id="2733571"/>
    <lineage>
        <taxon>Bacteria</taxon>
        <taxon>Bacillati</taxon>
        <taxon>Actinomycetota</taxon>
        <taxon>Actinomycetes</taxon>
        <taxon>Actinomycetales</taxon>
        <taxon>Actinomycetaceae</taxon>
        <taxon>Trueperella</taxon>
    </lineage>
</organism>
<gene>
    <name evidence="1" type="ORF">INS90_04825</name>
</gene>
<dbReference type="Gene3D" id="3.40.50.720">
    <property type="entry name" value="NAD(P)-binding Rossmann-like Domain"/>
    <property type="match status" value="1"/>
</dbReference>
<evidence type="ECO:0000313" key="2">
    <source>
        <dbReference type="Proteomes" id="UP000594961"/>
    </source>
</evidence>
<sequence length="234" mass="24078">MTFAIGGLAPEAFARLGFEVDAHDDVAQLLDSYAGEGLIFTIDPRPALREACDFLDGIAGRVGAVDTIVFQPMGASRMTVGFAALPGAVGRAMDQVFGVHSGQSGSSAAVIVGSGAEASCAIAAAVQHGYQQICIASAVPGPAMSAAHRMGVDVELVRPDSLGDLDIGVLVNTLDEHVAARPAAVVDLSSTWGDFDGPMVDRRLVMALQVQSQLRAVTGSSPSVEDIRFALAVD</sequence>
<dbReference type="RefSeq" id="WP_197555157.1">
    <property type="nucleotide sequence ID" value="NZ_CP063212.1"/>
</dbReference>
<accession>A0A7M1R358</accession>
<dbReference type="AlphaFoldDB" id="A0A7M1R358"/>
<proteinExistence type="predicted"/>
<name>A0A7M1R358_9ACTO</name>
<protein>
    <recommendedName>
        <fullName evidence="3">Shikimate dehydrogenase</fullName>
    </recommendedName>
</protein>
<dbReference type="EMBL" id="CP063212">
    <property type="protein sequence ID" value="QOR48583.1"/>
    <property type="molecule type" value="Genomic_DNA"/>
</dbReference>
<evidence type="ECO:0008006" key="3">
    <source>
        <dbReference type="Google" id="ProtNLM"/>
    </source>
</evidence>
<reference evidence="1 2" key="1">
    <citation type="submission" date="2020-10" db="EMBL/GenBank/DDBJ databases">
        <title>Trueperella pecoris sp. nov. isolated from bovine and porcine specimens.</title>
        <authorList>
            <person name="Schoenecker L."/>
            <person name="Schnydrig P."/>
            <person name="Brodard I."/>
            <person name="Thomann A."/>
            <person name="Hemphill A."/>
            <person name="Rodriguez-Campos S."/>
            <person name="Perreten V."/>
            <person name="Jores J."/>
            <person name="Kittl S."/>
        </authorList>
    </citation>
    <scope>NUCLEOTIDE SEQUENCE [LARGE SCALE GENOMIC DNA]</scope>
    <source>
        <strain evidence="1 2">19OD0592</strain>
    </source>
</reference>
<dbReference type="Proteomes" id="UP000594961">
    <property type="component" value="Chromosome"/>
</dbReference>
<evidence type="ECO:0000313" key="1">
    <source>
        <dbReference type="EMBL" id="QOR48583.1"/>
    </source>
</evidence>